<evidence type="ECO:0000256" key="1">
    <source>
        <dbReference type="ARBA" id="ARBA00006380"/>
    </source>
</evidence>
<accession>A0AAP0KU49</accession>
<comment type="similarity">
    <text evidence="1">Belongs to the glycosyltransferase group 1 family. Glycosyltransferase 30 subfamily.</text>
</comment>
<evidence type="ECO:0000256" key="3">
    <source>
        <dbReference type="ARBA" id="ARBA00022679"/>
    </source>
</evidence>
<feature type="site" description="Transition state stabilizer" evidence="7">
    <location>
        <position position="219"/>
    </location>
</feature>
<dbReference type="PANTHER" id="PTHR42755">
    <property type="entry name" value="3-DEOXY-MANNO-OCTULOSONATE CYTIDYLYLTRANSFERASE"/>
    <property type="match status" value="1"/>
</dbReference>
<organism evidence="9 10">
    <name type="scientific">Stephania cephalantha</name>
    <dbReference type="NCBI Taxonomy" id="152367"/>
    <lineage>
        <taxon>Eukaryota</taxon>
        <taxon>Viridiplantae</taxon>
        <taxon>Streptophyta</taxon>
        <taxon>Embryophyta</taxon>
        <taxon>Tracheophyta</taxon>
        <taxon>Spermatophyta</taxon>
        <taxon>Magnoliopsida</taxon>
        <taxon>Ranunculales</taxon>
        <taxon>Menispermaceae</taxon>
        <taxon>Menispermoideae</taxon>
        <taxon>Cissampelideae</taxon>
        <taxon>Stephania</taxon>
    </lineage>
</organism>
<sequence>MKRVEKGKWAYTVYRAVTYTLSPFVYLHLQWRRLKGLEHPLRWPERLARPSLPRPPGPLLCFHAVSLGEGMAAIPVINHCVSQRPDLNVLMTTTTNSAFEVIKDRLPSCVLYQFAPLDTPAAVDSFLGYWRPNAIVLMESELWPNLILSASKKGIVVALLNARVSEKSFSRWSGTIAQSLIMLMLSKFSLIIPLSTLQAINFQLLHAPPFVINFAGDLKYATGETDDSKKMNAEIKDLQIQLSNRQVWMASSIHDGEEGVILAVHNDLLQKYPDLITIIVPRHPQQREQISLALQREGLEAVFRSQEKKIMPSTNVYVADTLGELRSLYRLTPVAVMGGSFLPGLTGHNFSEAAAAGCAILTGHHIGHFSHMVASMLHLNPMAVLQVRKASSSLCPFQDYSFCNHKCYETTLTATWQVGKCLSSQVLSTYSFMDLTQCIICLYWLGKSFKVYNIIFFSFKES</sequence>
<dbReference type="FunFam" id="3.40.50.2000:FF:000032">
    <property type="entry name" value="3-deoxy-D-manno-octulosonic acid transferase"/>
    <property type="match status" value="1"/>
</dbReference>
<feature type="active site" description="Proton acceptor" evidence="6">
    <location>
        <position position="69"/>
    </location>
</feature>
<keyword evidence="3" id="KW-0808">Transferase</keyword>
<evidence type="ECO:0000256" key="6">
    <source>
        <dbReference type="PIRSR" id="PIRSR639901-1"/>
    </source>
</evidence>
<dbReference type="EC" id="2.4.99.12" evidence="2"/>
<dbReference type="InterPro" id="IPR038107">
    <property type="entry name" value="Glycos_transf_N_sf"/>
</dbReference>
<proteinExistence type="inferred from homology"/>
<dbReference type="Gene3D" id="3.40.50.2000">
    <property type="entry name" value="Glycogen Phosphorylase B"/>
    <property type="match status" value="1"/>
</dbReference>
<evidence type="ECO:0000259" key="8">
    <source>
        <dbReference type="Pfam" id="PF04413"/>
    </source>
</evidence>
<dbReference type="InterPro" id="IPR039901">
    <property type="entry name" value="Kdotransferase"/>
</dbReference>
<evidence type="ECO:0000313" key="9">
    <source>
        <dbReference type="EMBL" id="KAK9158772.1"/>
    </source>
</evidence>
<protein>
    <recommendedName>
        <fullName evidence="2">lipid IVA 3-deoxy-D-manno-octulosonic acid transferase</fullName>
        <ecNumber evidence="2">2.4.99.12</ecNumber>
    </recommendedName>
    <alternativeName>
        <fullName evidence="4">Lipid IV(A) 3-deoxy-D-manno-octulosonic acid transferase</fullName>
    </alternativeName>
</protein>
<evidence type="ECO:0000256" key="7">
    <source>
        <dbReference type="PIRSR" id="PIRSR639901-2"/>
    </source>
</evidence>
<feature type="domain" description="3-deoxy-D-manno-octulosonic-acid transferase N-terminal" evidence="8">
    <location>
        <begin position="42"/>
        <end position="221"/>
    </location>
</feature>
<dbReference type="GO" id="GO:0009245">
    <property type="term" value="P:lipid A biosynthetic process"/>
    <property type="evidence" value="ECO:0007669"/>
    <property type="project" value="TreeGrafter"/>
</dbReference>
<dbReference type="InterPro" id="IPR007507">
    <property type="entry name" value="Glycos_transf_N"/>
</dbReference>
<reference evidence="9 10" key="1">
    <citation type="submission" date="2024-01" db="EMBL/GenBank/DDBJ databases">
        <title>Genome assemblies of Stephania.</title>
        <authorList>
            <person name="Yang L."/>
        </authorList>
    </citation>
    <scope>NUCLEOTIDE SEQUENCE [LARGE SCALE GENOMIC DNA]</scope>
    <source>
        <strain evidence="9">JXDWG</strain>
        <tissue evidence="9">Leaf</tissue>
    </source>
</reference>
<gene>
    <name evidence="9" type="ORF">Scep_005346</name>
</gene>
<dbReference type="Proteomes" id="UP001419268">
    <property type="component" value="Unassembled WGS sequence"/>
</dbReference>
<feature type="site" description="Transition state stabilizer" evidence="7">
    <location>
        <position position="139"/>
    </location>
</feature>
<evidence type="ECO:0000313" key="10">
    <source>
        <dbReference type="Proteomes" id="UP001419268"/>
    </source>
</evidence>
<dbReference type="PANTHER" id="PTHR42755:SF1">
    <property type="entry name" value="3-DEOXY-D-MANNO-OCTULOSONIC ACID TRANSFERASE, MITOCHONDRIAL-RELATED"/>
    <property type="match status" value="1"/>
</dbReference>
<name>A0AAP0KU49_9MAGN</name>
<dbReference type="GO" id="GO:0005886">
    <property type="term" value="C:plasma membrane"/>
    <property type="evidence" value="ECO:0007669"/>
    <property type="project" value="TreeGrafter"/>
</dbReference>
<dbReference type="Pfam" id="PF04413">
    <property type="entry name" value="Glycos_transf_N"/>
    <property type="match status" value="1"/>
</dbReference>
<comment type="catalytic activity">
    <reaction evidence="5">
        <text>lipid IVA (E. coli) + CMP-3-deoxy-beta-D-manno-octulosonate = alpha-Kdo-(2-&gt;6)-lipid IVA (E. coli) + CMP + H(+)</text>
        <dbReference type="Rhea" id="RHEA:28066"/>
        <dbReference type="ChEBI" id="CHEBI:15378"/>
        <dbReference type="ChEBI" id="CHEBI:58603"/>
        <dbReference type="ChEBI" id="CHEBI:60364"/>
        <dbReference type="ChEBI" id="CHEBI:60377"/>
        <dbReference type="ChEBI" id="CHEBI:85987"/>
        <dbReference type="EC" id="2.4.99.12"/>
    </reaction>
</comment>
<evidence type="ECO:0000256" key="5">
    <source>
        <dbReference type="ARBA" id="ARBA00049183"/>
    </source>
</evidence>
<dbReference type="EMBL" id="JBBNAG010000002">
    <property type="protein sequence ID" value="KAK9158772.1"/>
    <property type="molecule type" value="Genomic_DNA"/>
</dbReference>
<dbReference type="FunFam" id="3.40.50.11720:FF:000001">
    <property type="entry name" value="3-deoxy-D-manno-octulosonic acid transferase"/>
    <property type="match status" value="1"/>
</dbReference>
<dbReference type="Gene3D" id="3.40.50.11720">
    <property type="entry name" value="3-Deoxy-D-manno-octulosonic-acid transferase, N-terminal domain"/>
    <property type="match status" value="1"/>
</dbReference>
<comment type="caution">
    <text evidence="9">The sequence shown here is derived from an EMBL/GenBank/DDBJ whole genome shotgun (WGS) entry which is preliminary data.</text>
</comment>
<evidence type="ECO:0000256" key="4">
    <source>
        <dbReference type="ARBA" id="ARBA00031445"/>
    </source>
</evidence>
<dbReference type="AlphaFoldDB" id="A0AAP0KU49"/>
<evidence type="ECO:0000256" key="2">
    <source>
        <dbReference type="ARBA" id="ARBA00012621"/>
    </source>
</evidence>
<dbReference type="GO" id="GO:0043842">
    <property type="term" value="F:Kdo transferase activity"/>
    <property type="evidence" value="ECO:0007669"/>
    <property type="project" value="UniProtKB-EC"/>
</dbReference>
<keyword evidence="10" id="KW-1185">Reference proteome</keyword>